<proteinExistence type="predicted"/>
<protein>
    <submittedName>
        <fullName evidence="2">Uncharacterized protein</fullName>
    </submittedName>
</protein>
<dbReference type="AlphaFoldDB" id="A0A8S3DH68"/>
<feature type="compositionally biased region" description="Polar residues" evidence="1">
    <location>
        <begin position="73"/>
        <end position="82"/>
    </location>
</feature>
<feature type="region of interest" description="Disordered" evidence="1">
    <location>
        <begin position="69"/>
        <end position="97"/>
    </location>
</feature>
<gene>
    <name evidence="2" type="ORF">SMN809_LOCUS56666</name>
</gene>
<accession>A0A8S3DH68</accession>
<organism evidence="2 3">
    <name type="scientific">Rotaria magnacalcarata</name>
    <dbReference type="NCBI Taxonomy" id="392030"/>
    <lineage>
        <taxon>Eukaryota</taxon>
        <taxon>Metazoa</taxon>
        <taxon>Spiralia</taxon>
        <taxon>Gnathifera</taxon>
        <taxon>Rotifera</taxon>
        <taxon>Eurotatoria</taxon>
        <taxon>Bdelloidea</taxon>
        <taxon>Philodinida</taxon>
        <taxon>Philodinidae</taxon>
        <taxon>Rotaria</taxon>
    </lineage>
</organism>
<evidence type="ECO:0000313" key="2">
    <source>
        <dbReference type="EMBL" id="CAF4998799.1"/>
    </source>
</evidence>
<reference evidence="2" key="1">
    <citation type="submission" date="2021-02" db="EMBL/GenBank/DDBJ databases">
        <authorList>
            <person name="Nowell W R."/>
        </authorList>
    </citation>
    <scope>NUCLEOTIDE SEQUENCE</scope>
</reference>
<name>A0A8S3DH68_9BILA</name>
<evidence type="ECO:0000256" key="1">
    <source>
        <dbReference type="SAM" id="MobiDB-lite"/>
    </source>
</evidence>
<feature type="compositionally biased region" description="Basic residues" evidence="1">
    <location>
        <begin position="86"/>
        <end position="97"/>
    </location>
</feature>
<sequence length="97" mass="11415">IQLMAKVVSIAAIDQKMVEMRIKNLELLKRHQEIEEDRQLAVRLDASTTATNIETIKDTITMKGATKNRTRIPMNQQNSQENQYERKHRPPVRRKFE</sequence>
<comment type="caution">
    <text evidence="2">The sequence shown here is derived from an EMBL/GenBank/DDBJ whole genome shotgun (WGS) entry which is preliminary data.</text>
</comment>
<feature type="non-terminal residue" evidence="2">
    <location>
        <position position="97"/>
    </location>
</feature>
<dbReference type="EMBL" id="CAJOBI010203622">
    <property type="protein sequence ID" value="CAF4998799.1"/>
    <property type="molecule type" value="Genomic_DNA"/>
</dbReference>
<dbReference type="Proteomes" id="UP000676336">
    <property type="component" value="Unassembled WGS sequence"/>
</dbReference>
<evidence type="ECO:0000313" key="3">
    <source>
        <dbReference type="Proteomes" id="UP000676336"/>
    </source>
</evidence>
<feature type="non-terminal residue" evidence="2">
    <location>
        <position position="1"/>
    </location>
</feature>